<dbReference type="Proteomes" id="UP000094741">
    <property type="component" value="Unassembled WGS sequence"/>
</dbReference>
<organism evidence="2 3">
    <name type="scientific">Vibrio genomosp. F10 str. ZF-129</name>
    <dbReference type="NCBI Taxonomy" id="1187848"/>
    <lineage>
        <taxon>Bacteria</taxon>
        <taxon>Pseudomonadati</taxon>
        <taxon>Pseudomonadota</taxon>
        <taxon>Gammaproteobacteria</taxon>
        <taxon>Vibrionales</taxon>
        <taxon>Vibrionaceae</taxon>
        <taxon>Vibrio</taxon>
    </lineage>
</organism>
<dbReference type="InterPro" id="IPR041916">
    <property type="entry name" value="Anti_sigma_zinc_sf"/>
</dbReference>
<proteinExistence type="predicted"/>
<sequence length="244" mass="27149">MIKYHPSDALLEEFVSGKMVASVAVIVSSHVEMCHECQEKVAKLTENAAMCAFGVSDPWLEGEQTQVDLRKGAQFENSRFEDEYLPEQQTSAIDLIQSITDTPQAQPMSMPITVTEIEVSGTRVSLPNAIRSLSLNEWQGLGKISRARLNLDDEKRRTSLLHIDKGGHVPSHTHRGFEITLLLQGSFKDEMDTYHAGDFIWLDAKNTHTPTTQDGCVCLTVSSDSLHFTQGVSQLFNPLGKLIY</sequence>
<dbReference type="InterPro" id="IPR011051">
    <property type="entry name" value="RmlC_Cupin_sf"/>
</dbReference>
<accession>A0A1E5BA36</accession>
<feature type="domain" description="ChrR-like cupin" evidence="1">
    <location>
        <begin position="144"/>
        <end position="221"/>
    </location>
</feature>
<dbReference type="EMBL" id="AJYQ02000137">
    <property type="protein sequence ID" value="OEE30777.1"/>
    <property type="molecule type" value="Genomic_DNA"/>
</dbReference>
<protein>
    <submittedName>
        <fullName evidence="2">Transcriptional regulator</fullName>
    </submittedName>
</protein>
<evidence type="ECO:0000259" key="1">
    <source>
        <dbReference type="Pfam" id="PF12973"/>
    </source>
</evidence>
<dbReference type="NCBIfam" id="TIGR02451">
    <property type="entry name" value="anti_sig_ChrR"/>
    <property type="match status" value="1"/>
</dbReference>
<dbReference type="STRING" id="1187848.A1QO_15715"/>
<dbReference type="Pfam" id="PF12973">
    <property type="entry name" value="Cupin_7"/>
    <property type="match status" value="1"/>
</dbReference>
<dbReference type="SUPFAM" id="SSF51182">
    <property type="entry name" value="RmlC-like cupins"/>
    <property type="match status" value="1"/>
</dbReference>
<dbReference type="InterPro" id="IPR014710">
    <property type="entry name" value="RmlC-like_jellyroll"/>
</dbReference>
<dbReference type="eggNOG" id="COG3806">
    <property type="taxonomic scope" value="Bacteria"/>
</dbReference>
<evidence type="ECO:0000313" key="3">
    <source>
        <dbReference type="Proteomes" id="UP000094741"/>
    </source>
</evidence>
<evidence type="ECO:0000313" key="2">
    <source>
        <dbReference type="EMBL" id="OEE30777.1"/>
    </source>
</evidence>
<dbReference type="AlphaFoldDB" id="A0A1E5BA36"/>
<dbReference type="Gene3D" id="2.60.120.10">
    <property type="entry name" value="Jelly Rolls"/>
    <property type="match status" value="1"/>
</dbReference>
<dbReference type="RefSeq" id="WP_017034843.1">
    <property type="nucleotide sequence ID" value="NZ_AJYQ02000137.1"/>
</dbReference>
<comment type="caution">
    <text evidence="2">The sequence shown here is derived from an EMBL/GenBank/DDBJ whole genome shotgun (WGS) entry which is preliminary data.</text>
</comment>
<reference evidence="2 3" key="1">
    <citation type="journal article" date="2012" name="Science">
        <title>Ecological populations of bacteria act as socially cohesive units of antibiotic production and resistance.</title>
        <authorList>
            <person name="Cordero O.X."/>
            <person name="Wildschutte H."/>
            <person name="Kirkup B."/>
            <person name="Proehl S."/>
            <person name="Ngo L."/>
            <person name="Hussain F."/>
            <person name="Le Roux F."/>
            <person name="Mincer T."/>
            <person name="Polz M.F."/>
        </authorList>
    </citation>
    <scope>NUCLEOTIDE SEQUENCE [LARGE SCALE GENOMIC DNA]</scope>
    <source>
        <strain evidence="2 3">ZF-129</strain>
    </source>
</reference>
<gene>
    <name evidence="2" type="ORF">A1QO_15715</name>
</gene>
<dbReference type="OrthoDB" id="2988517at2"/>
<dbReference type="InterPro" id="IPR025979">
    <property type="entry name" value="ChrR-like_cupin_dom"/>
</dbReference>
<dbReference type="Gene3D" id="1.10.10.1320">
    <property type="entry name" value="Anti-sigma factor, zinc-finger domain"/>
    <property type="match status" value="1"/>
</dbReference>
<dbReference type="InterPro" id="IPR012807">
    <property type="entry name" value="Anti-sigma_ChrR"/>
</dbReference>
<name>A0A1E5BA36_9VIBR</name>